<keyword evidence="3" id="KW-0238">DNA-binding</keyword>
<protein>
    <submittedName>
        <fullName evidence="6">LysR family transcriptional regulator</fullName>
    </submittedName>
</protein>
<dbReference type="SUPFAM" id="SSF46785">
    <property type="entry name" value="Winged helix' DNA-binding domain"/>
    <property type="match status" value="1"/>
</dbReference>
<dbReference type="PANTHER" id="PTHR30419:SF28">
    <property type="entry name" value="HTH-TYPE TRANSCRIPTIONAL REGULATOR BSDA"/>
    <property type="match status" value="1"/>
</dbReference>
<sequence length="297" mass="33566">MELRQLQYFAKVAKKQHVTQASEELHIAQSAVSRQIHQLEEELGVQLFVQKGRKLQLTPVGKLFLNRVEEILASLDRAVNEVHEFMDPEAGEIRVGFPHSLGIYFLPTVVAHFRKSHPGVKFRLRQGTFNSLIRDVMKGEIDLAFISPFPEKHDHVTGELLLQEELYAILPVGHPLAQLESIKLNQLKDEPFVMFSDEYSLRTIVLDACSSAGFTPKIDFEGEETDTIRGLVAAGMGVSLLPEMALTEISQLHPARVRVVEPQVTRSVGLIHRSGEKLPLVAEVFQRFLLEFIKEMK</sequence>
<comment type="caution">
    <text evidence="6">The sequence shown here is derived from an EMBL/GenBank/DDBJ whole genome shotgun (WGS) entry which is preliminary data.</text>
</comment>
<evidence type="ECO:0000256" key="2">
    <source>
        <dbReference type="ARBA" id="ARBA00023015"/>
    </source>
</evidence>
<name>A0A4Q9E174_9BACL</name>
<reference evidence="6 7" key="1">
    <citation type="submission" date="2019-02" db="EMBL/GenBank/DDBJ databases">
        <title>Paenibacillus sp. nov., isolated from surface-sterilized tissue of Thalictrum simplex L.</title>
        <authorList>
            <person name="Tuo L."/>
        </authorList>
    </citation>
    <scope>NUCLEOTIDE SEQUENCE [LARGE SCALE GENOMIC DNA]</scope>
    <source>
        <strain evidence="6 7">N2SHLJ1</strain>
    </source>
</reference>
<dbReference type="Gene3D" id="1.10.10.10">
    <property type="entry name" value="Winged helix-like DNA-binding domain superfamily/Winged helix DNA-binding domain"/>
    <property type="match status" value="1"/>
</dbReference>
<organism evidence="6 7">
    <name type="scientific">Paenibacillus thalictri</name>
    <dbReference type="NCBI Taxonomy" id="2527873"/>
    <lineage>
        <taxon>Bacteria</taxon>
        <taxon>Bacillati</taxon>
        <taxon>Bacillota</taxon>
        <taxon>Bacilli</taxon>
        <taxon>Bacillales</taxon>
        <taxon>Paenibacillaceae</taxon>
        <taxon>Paenibacillus</taxon>
    </lineage>
</organism>
<dbReference type="Gene3D" id="3.40.190.10">
    <property type="entry name" value="Periplasmic binding protein-like II"/>
    <property type="match status" value="2"/>
</dbReference>
<dbReference type="GO" id="GO:0003700">
    <property type="term" value="F:DNA-binding transcription factor activity"/>
    <property type="evidence" value="ECO:0007669"/>
    <property type="project" value="InterPro"/>
</dbReference>
<dbReference type="OrthoDB" id="9803735at2"/>
<dbReference type="Pfam" id="PF03466">
    <property type="entry name" value="LysR_substrate"/>
    <property type="match status" value="1"/>
</dbReference>
<dbReference type="PROSITE" id="PS50931">
    <property type="entry name" value="HTH_LYSR"/>
    <property type="match status" value="1"/>
</dbReference>
<dbReference type="RefSeq" id="WP_131012022.1">
    <property type="nucleotide sequence ID" value="NZ_SIRE01000003.1"/>
</dbReference>
<evidence type="ECO:0000256" key="1">
    <source>
        <dbReference type="ARBA" id="ARBA00009437"/>
    </source>
</evidence>
<dbReference type="InterPro" id="IPR036390">
    <property type="entry name" value="WH_DNA-bd_sf"/>
</dbReference>
<dbReference type="SUPFAM" id="SSF53850">
    <property type="entry name" value="Periplasmic binding protein-like II"/>
    <property type="match status" value="1"/>
</dbReference>
<comment type="similarity">
    <text evidence="1">Belongs to the LysR transcriptional regulatory family.</text>
</comment>
<dbReference type="EMBL" id="SIRE01000003">
    <property type="protein sequence ID" value="TBL81311.1"/>
    <property type="molecule type" value="Genomic_DNA"/>
</dbReference>
<gene>
    <name evidence="6" type="ORF">EYB31_04295</name>
</gene>
<dbReference type="Proteomes" id="UP000293142">
    <property type="component" value="Unassembled WGS sequence"/>
</dbReference>
<evidence type="ECO:0000313" key="7">
    <source>
        <dbReference type="Proteomes" id="UP000293142"/>
    </source>
</evidence>
<dbReference type="InterPro" id="IPR050950">
    <property type="entry name" value="HTH-type_LysR_regulators"/>
</dbReference>
<keyword evidence="7" id="KW-1185">Reference proteome</keyword>
<dbReference type="InterPro" id="IPR005119">
    <property type="entry name" value="LysR_subst-bd"/>
</dbReference>
<dbReference type="AlphaFoldDB" id="A0A4Q9E174"/>
<keyword evidence="2" id="KW-0805">Transcription regulation</keyword>
<feature type="domain" description="HTH lysR-type" evidence="5">
    <location>
        <begin position="1"/>
        <end position="58"/>
    </location>
</feature>
<dbReference type="CDD" id="cd08434">
    <property type="entry name" value="PBP2_GltC_like"/>
    <property type="match status" value="1"/>
</dbReference>
<evidence type="ECO:0000313" key="6">
    <source>
        <dbReference type="EMBL" id="TBL81311.1"/>
    </source>
</evidence>
<dbReference type="GO" id="GO:0005829">
    <property type="term" value="C:cytosol"/>
    <property type="evidence" value="ECO:0007669"/>
    <property type="project" value="TreeGrafter"/>
</dbReference>
<dbReference type="PANTHER" id="PTHR30419">
    <property type="entry name" value="HTH-TYPE TRANSCRIPTIONAL REGULATOR YBHD"/>
    <property type="match status" value="1"/>
</dbReference>
<accession>A0A4Q9E174</accession>
<evidence type="ECO:0000256" key="4">
    <source>
        <dbReference type="ARBA" id="ARBA00023163"/>
    </source>
</evidence>
<dbReference type="FunFam" id="1.10.10.10:FF:000001">
    <property type="entry name" value="LysR family transcriptional regulator"/>
    <property type="match status" value="1"/>
</dbReference>
<dbReference type="InterPro" id="IPR036388">
    <property type="entry name" value="WH-like_DNA-bd_sf"/>
</dbReference>
<dbReference type="Pfam" id="PF00126">
    <property type="entry name" value="HTH_1"/>
    <property type="match status" value="1"/>
</dbReference>
<dbReference type="GO" id="GO:0003677">
    <property type="term" value="F:DNA binding"/>
    <property type="evidence" value="ECO:0007669"/>
    <property type="project" value="UniProtKB-KW"/>
</dbReference>
<dbReference type="PRINTS" id="PR00039">
    <property type="entry name" value="HTHLYSR"/>
</dbReference>
<evidence type="ECO:0000256" key="3">
    <source>
        <dbReference type="ARBA" id="ARBA00023125"/>
    </source>
</evidence>
<proteinExistence type="inferred from homology"/>
<keyword evidence="4" id="KW-0804">Transcription</keyword>
<dbReference type="InterPro" id="IPR000847">
    <property type="entry name" value="LysR_HTH_N"/>
</dbReference>
<evidence type="ECO:0000259" key="5">
    <source>
        <dbReference type="PROSITE" id="PS50931"/>
    </source>
</evidence>